<name>A0A1J5P858_9ZZZZ</name>
<protein>
    <submittedName>
        <fullName evidence="3">Uncharacterized protein</fullName>
    </submittedName>
</protein>
<feature type="region of interest" description="Disordered" evidence="1">
    <location>
        <begin position="1"/>
        <end position="24"/>
    </location>
</feature>
<dbReference type="EMBL" id="MLJW01005956">
    <property type="protein sequence ID" value="OIQ67394.1"/>
    <property type="molecule type" value="Genomic_DNA"/>
</dbReference>
<sequence length="48" mass="4872">MDSAKKLARDAVGTGPEADPEEKTRARIVLGTAAGVLATVIAGAARKH</sequence>
<evidence type="ECO:0000256" key="1">
    <source>
        <dbReference type="SAM" id="MobiDB-lite"/>
    </source>
</evidence>
<dbReference type="AlphaFoldDB" id="A0A1J5P858"/>
<keyword evidence="2" id="KW-1133">Transmembrane helix</keyword>
<reference evidence="3" key="1">
    <citation type="submission" date="2016-10" db="EMBL/GenBank/DDBJ databases">
        <title>Sequence of Gallionella enrichment culture.</title>
        <authorList>
            <person name="Poehlein A."/>
            <person name="Muehling M."/>
            <person name="Daniel R."/>
        </authorList>
    </citation>
    <scope>NUCLEOTIDE SEQUENCE</scope>
</reference>
<comment type="caution">
    <text evidence="3">The sequence shown here is derived from an EMBL/GenBank/DDBJ whole genome shotgun (WGS) entry which is preliminary data.</text>
</comment>
<evidence type="ECO:0000256" key="2">
    <source>
        <dbReference type="SAM" id="Phobius"/>
    </source>
</evidence>
<keyword evidence="2" id="KW-0472">Membrane</keyword>
<organism evidence="3">
    <name type="scientific">mine drainage metagenome</name>
    <dbReference type="NCBI Taxonomy" id="410659"/>
    <lineage>
        <taxon>unclassified sequences</taxon>
        <taxon>metagenomes</taxon>
        <taxon>ecological metagenomes</taxon>
    </lineage>
</organism>
<proteinExistence type="predicted"/>
<evidence type="ECO:0000313" key="3">
    <source>
        <dbReference type="EMBL" id="OIQ67394.1"/>
    </source>
</evidence>
<keyword evidence="2" id="KW-0812">Transmembrane</keyword>
<feature type="transmembrane region" description="Helical" evidence="2">
    <location>
        <begin position="26"/>
        <end position="45"/>
    </location>
</feature>
<accession>A0A1J5P858</accession>
<gene>
    <name evidence="3" type="ORF">GALL_510250</name>
</gene>